<dbReference type="SUPFAM" id="SSF53613">
    <property type="entry name" value="Ribokinase-like"/>
    <property type="match status" value="1"/>
</dbReference>
<dbReference type="InterPro" id="IPR052700">
    <property type="entry name" value="Carb_kinase_PfkB-like"/>
</dbReference>
<dbReference type="PANTHER" id="PTHR43320">
    <property type="entry name" value="SUGAR KINASE"/>
    <property type="match status" value="1"/>
</dbReference>
<dbReference type="InterPro" id="IPR029056">
    <property type="entry name" value="Ribokinase-like"/>
</dbReference>
<dbReference type="EMBL" id="JARQBJ010000003">
    <property type="protein sequence ID" value="MDT2810368.1"/>
    <property type="molecule type" value="Genomic_DNA"/>
</dbReference>
<dbReference type="Gene3D" id="3.40.1190.20">
    <property type="match status" value="1"/>
</dbReference>
<protein>
    <submittedName>
        <fullName evidence="5">Sugar kinase</fullName>
    </submittedName>
</protein>
<evidence type="ECO:0000313" key="5">
    <source>
        <dbReference type="EMBL" id="MDT2810368.1"/>
    </source>
</evidence>
<keyword evidence="2" id="KW-0808">Transferase</keyword>
<dbReference type="GO" id="GO:0016301">
    <property type="term" value="F:kinase activity"/>
    <property type="evidence" value="ECO:0007669"/>
    <property type="project" value="UniProtKB-KW"/>
</dbReference>
<dbReference type="Proteomes" id="UP001256711">
    <property type="component" value="Unassembled WGS sequence"/>
</dbReference>
<evidence type="ECO:0000259" key="4">
    <source>
        <dbReference type="Pfam" id="PF00294"/>
    </source>
</evidence>
<name>A0AAW8U302_9ENTE</name>
<evidence type="ECO:0000256" key="1">
    <source>
        <dbReference type="ARBA" id="ARBA00010688"/>
    </source>
</evidence>
<comment type="similarity">
    <text evidence="1">Belongs to the carbohydrate kinase PfkB family.</text>
</comment>
<dbReference type="CDD" id="cd01166">
    <property type="entry name" value="KdgK"/>
    <property type="match status" value="1"/>
</dbReference>
<accession>A0AAW8U302</accession>
<comment type="caution">
    <text evidence="5">The sequence shown here is derived from an EMBL/GenBank/DDBJ whole genome shotgun (WGS) entry which is preliminary data.</text>
</comment>
<reference evidence="5" key="1">
    <citation type="submission" date="2023-03" db="EMBL/GenBank/DDBJ databases">
        <authorList>
            <person name="Shen W."/>
            <person name="Cai J."/>
        </authorList>
    </citation>
    <scope>NUCLEOTIDE SEQUENCE</scope>
    <source>
        <strain evidence="5">B226-2</strain>
    </source>
</reference>
<dbReference type="PANTHER" id="PTHR43320:SF2">
    <property type="entry name" value="2-DEHYDRO-3-DEOXYGLUCONOKINASE_2-DEHYDRO-3-DEOXYGALACTONOKINASE"/>
    <property type="match status" value="1"/>
</dbReference>
<evidence type="ECO:0000256" key="3">
    <source>
        <dbReference type="ARBA" id="ARBA00022777"/>
    </source>
</evidence>
<evidence type="ECO:0000256" key="2">
    <source>
        <dbReference type="ARBA" id="ARBA00022679"/>
    </source>
</evidence>
<dbReference type="InterPro" id="IPR011611">
    <property type="entry name" value="PfkB_dom"/>
</dbReference>
<dbReference type="RefSeq" id="WP_270598431.1">
    <property type="nucleotide sequence ID" value="NZ_JAQESC010000008.1"/>
</dbReference>
<sequence>MKIGAFGEVMLRLTPPEYLLLEQSNQLRMEFTGTGVNLLSNLSHFGQETTLLTMVPDNRLGEAALANLRRLGIATDFIGQAGDHLGSFFAEIGYGTRPTQVTYQNRRNSAFSLADTEDYLLADFVAQMDLIHICGISLSLTEQTVATALTLAEMAHGAGKKVCFDFNFRPSLNDEPGQKAEMKQRYEAILPYCDLVFGSVRDLVELLHFGEAPADEAAETALIQDFMKQYGLQWFAGTKRERQDEPGIIGKLYTPEQEINSPWHKLSVLDRIGAGDAYAAGILLGYGAGWDLQRTCEFATGNAVLAHTIQGDVPLTSRKMVEHYLQHPDVDLLR</sequence>
<evidence type="ECO:0000313" key="6">
    <source>
        <dbReference type="Proteomes" id="UP001256711"/>
    </source>
</evidence>
<dbReference type="AlphaFoldDB" id="A0AAW8U302"/>
<feature type="domain" description="Carbohydrate kinase PfkB" evidence="4">
    <location>
        <begin position="5"/>
        <end position="307"/>
    </location>
</feature>
<gene>
    <name evidence="5" type="ORF">P7H43_07720</name>
</gene>
<organism evidence="5 6">
    <name type="scientific">Enterococcus asini</name>
    <dbReference type="NCBI Taxonomy" id="57732"/>
    <lineage>
        <taxon>Bacteria</taxon>
        <taxon>Bacillati</taxon>
        <taxon>Bacillota</taxon>
        <taxon>Bacilli</taxon>
        <taxon>Lactobacillales</taxon>
        <taxon>Enterococcaceae</taxon>
        <taxon>Enterococcus</taxon>
    </lineage>
</organism>
<proteinExistence type="inferred from homology"/>
<keyword evidence="3 5" id="KW-0418">Kinase</keyword>
<dbReference type="Pfam" id="PF00294">
    <property type="entry name" value="PfkB"/>
    <property type="match status" value="1"/>
</dbReference>